<name>A0A162KMN6_9PROT</name>
<evidence type="ECO:0000256" key="1">
    <source>
        <dbReference type="SAM" id="Phobius"/>
    </source>
</evidence>
<reference evidence="2 3" key="1">
    <citation type="submission" date="2015-12" db="EMBL/GenBank/DDBJ databases">
        <title>Genome sequence of Tistrella mobilis MCCC 1A02139.</title>
        <authorList>
            <person name="Lu L."/>
            <person name="Lai Q."/>
            <person name="Shao Z."/>
            <person name="Qian P."/>
        </authorList>
    </citation>
    <scope>NUCLEOTIDE SEQUENCE [LARGE SCALE GENOMIC DNA]</scope>
    <source>
        <strain evidence="2 3">MCCC 1A02139</strain>
    </source>
</reference>
<evidence type="ECO:0000313" key="2">
    <source>
        <dbReference type="EMBL" id="KYO51664.1"/>
    </source>
</evidence>
<gene>
    <name evidence="2" type="ORF">AUP44_00980</name>
</gene>
<evidence type="ECO:0000313" key="3">
    <source>
        <dbReference type="Proteomes" id="UP000075787"/>
    </source>
</evidence>
<dbReference type="Proteomes" id="UP000075787">
    <property type="component" value="Unassembled WGS sequence"/>
</dbReference>
<organism evidence="2 3">
    <name type="scientific">Tistrella mobilis</name>
    <dbReference type="NCBI Taxonomy" id="171437"/>
    <lineage>
        <taxon>Bacteria</taxon>
        <taxon>Pseudomonadati</taxon>
        <taxon>Pseudomonadota</taxon>
        <taxon>Alphaproteobacteria</taxon>
        <taxon>Geminicoccales</taxon>
        <taxon>Geminicoccaceae</taxon>
        <taxon>Tistrella</taxon>
    </lineage>
</organism>
<sequence length="205" mass="21660">MRRFLKGAGLIYVVGGVIAATTIVGGVLLWRGDLGQLCLFDCGPPPLTCKTPLEERSVAIAALAKRPDLDAADARRTALLLRDECGDPGSAMHLLWIAARHGDTAAVLDVAQTYDPTRTGSSGVPKAEPAYLWYRCALNYPEQAAAAAGGLANLKAWVTAHMNTPEGRSAVLPQAAAYDLLDGWKDTPVPPDACISAHDQADRGE</sequence>
<dbReference type="EMBL" id="LPZR01000168">
    <property type="protein sequence ID" value="KYO51664.1"/>
    <property type="molecule type" value="Genomic_DNA"/>
</dbReference>
<keyword evidence="1" id="KW-0472">Membrane</keyword>
<proteinExistence type="predicted"/>
<keyword evidence="1" id="KW-1133">Transmembrane helix</keyword>
<feature type="transmembrane region" description="Helical" evidence="1">
    <location>
        <begin position="7"/>
        <end position="30"/>
    </location>
</feature>
<keyword evidence="1" id="KW-0812">Transmembrane</keyword>
<dbReference type="AlphaFoldDB" id="A0A162KMN6"/>
<comment type="caution">
    <text evidence="2">The sequence shown here is derived from an EMBL/GenBank/DDBJ whole genome shotgun (WGS) entry which is preliminary data.</text>
</comment>
<protein>
    <submittedName>
        <fullName evidence="2">Uncharacterized protein</fullName>
    </submittedName>
</protein>
<accession>A0A162KMN6</accession>